<proteinExistence type="predicted"/>
<reference evidence="5 6" key="1">
    <citation type="journal article" date="2015" name="Genome Announc.">
        <title>Complete Genome Sequence of the Type Strain Corynebacterium mustelae DSM 45274, Isolated from Various Tissues of a Male Ferret with Lethal Sepsis.</title>
        <authorList>
            <person name="Ruckert C."/>
            <person name="Eimer J."/>
            <person name="Winkler A."/>
            <person name="Tauch A."/>
        </authorList>
    </citation>
    <scope>NUCLEOTIDE SEQUENCE [LARGE SCALE GENOMIC DNA]</scope>
    <source>
        <strain evidence="5 6">DSM 45274</strain>
    </source>
</reference>
<protein>
    <recommendedName>
        <fullName evidence="4">DUF6779 domain-containing protein</fullName>
    </recommendedName>
</protein>
<reference evidence="6" key="2">
    <citation type="submission" date="2015-05" db="EMBL/GenBank/DDBJ databases">
        <title>Complete genome sequence of Corynebacterium mustelae DSM 45274, isolated from various tissues of a male ferret with lethal sepsis.</title>
        <authorList>
            <person name="Ruckert C."/>
            <person name="Albersmeier A."/>
            <person name="Winkler A."/>
            <person name="Tauch A."/>
        </authorList>
    </citation>
    <scope>NUCLEOTIDE SEQUENCE [LARGE SCALE GENOMIC DNA]</scope>
    <source>
        <strain evidence="6">DSM 45274</strain>
    </source>
</reference>
<keyword evidence="3" id="KW-0472">Membrane</keyword>
<feature type="transmembrane region" description="Helical" evidence="3">
    <location>
        <begin position="55"/>
        <end position="75"/>
    </location>
</feature>
<dbReference type="STRING" id="571915.CMUST_13370"/>
<feature type="coiled-coil region" evidence="1">
    <location>
        <begin position="122"/>
        <end position="149"/>
    </location>
</feature>
<evidence type="ECO:0000256" key="3">
    <source>
        <dbReference type="SAM" id="Phobius"/>
    </source>
</evidence>
<dbReference type="PATRIC" id="fig|571915.4.peg.2867"/>
<keyword evidence="1" id="KW-0175">Coiled coil</keyword>
<feature type="transmembrane region" description="Helical" evidence="3">
    <location>
        <begin position="31"/>
        <end position="49"/>
    </location>
</feature>
<gene>
    <name evidence="5" type="ORF">CMUST_13370</name>
</gene>
<keyword evidence="3" id="KW-1133">Transmembrane helix</keyword>
<dbReference type="InterPro" id="IPR046706">
    <property type="entry name" value="DUF6779"/>
</dbReference>
<evidence type="ECO:0000259" key="4">
    <source>
        <dbReference type="Pfam" id="PF20570"/>
    </source>
</evidence>
<feature type="region of interest" description="Disordered" evidence="2">
    <location>
        <begin position="222"/>
        <end position="353"/>
    </location>
</feature>
<sequence length="353" mass="38853">MEKLSGNLVCMSVLPPETNDGNAASRDRGQVLLIVLVVLAIGASITTMVTGNVSVLKLGMLAALWAAAIGAVLTYRYRNELGKQREMHEAELYQVQLEFDAEQSARELEMEQRITERTAAASAESAATLAEIKQQLEQLRAQLEDLRGYSLEEPTMIRAEARRIREIETTINPQPSRFATDFKETPMTATSVSSTGEMPIVGPAVGYVPEPTPVKHYSEFPVGARITPPEPEPEPEPIPSPQPEPIIAPPLPPRFESTVEPKPEPSSGTQDLEFSVPQFRDLYGSMGTTSTEPAGRRRNPAEEPAPSQGFESHGSHRKPETPQSDEAESPRRRRRRDENSASVSVADLLKRQH</sequence>
<name>A0A0G3H559_9CORY</name>
<evidence type="ECO:0000313" key="5">
    <source>
        <dbReference type="EMBL" id="AKK06968.1"/>
    </source>
</evidence>
<evidence type="ECO:0000313" key="6">
    <source>
        <dbReference type="Proteomes" id="UP000035199"/>
    </source>
</evidence>
<dbReference type="AlphaFoldDB" id="A0A0G3H559"/>
<dbReference type="Proteomes" id="UP000035199">
    <property type="component" value="Chromosome"/>
</dbReference>
<dbReference type="Pfam" id="PF20570">
    <property type="entry name" value="DUF6779"/>
    <property type="match status" value="1"/>
</dbReference>
<dbReference type="EMBL" id="CP011542">
    <property type="protein sequence ID" value="AKK06968.1"/>
    <property type="molecule type" value="Genomic_DNA"/>
</dbReference>
<keyword evidence="6" id="KW-1185">Reference proteome</keyword>
<dbReference type="KEGG" id="cmv:CMUST_13370"/>
<evidence type="ECO:0000256" key="1">
    <source>
        <dbReference type="SAM" id="Coils"/>
    </source>
</evidence>
<feature type="compositionally biased region" description="Pro residues" evidence="2">
    <location>
        <begin position="236"/>
        <end position="253"/>
    </location>
</feature>
<evidence type="ECO:0000256" key="2">
    <source>
        <dbReference type="SAM" id="MobiDB-lite"/>
    </source>
</evidence>
<accession>A0A0G3H559</accession>
<keyword evidence="3" id="KW-0812">Transmembrane</keyword>
<organism evidence="5 6">
    <name type="scientific">Corynebacterium mustelae</name>
    <dbReference type="NCBI Taxonomy" id="571915"/>
    <lineage>
        <taxon>Bacteria</taxon>
        <taxon>Bacillati</taxon>
        <taxon>Actinomycetota</taxon>
        <taxon>Actinomycetes</taxon>
        <taxon>Mycobacteriales</taxon>
        <taxon>Corynebacteriaceae</taxon>
        <taxon>Corynebacterium</taxon>
    </lineage>
</organism>
<feature type="domain" description="DUF6779" evidence="4">
    <location>
        <begin position="56"/>
        <end position="163"/>
    </location>
</feature>